<gene>
    <name evidence="6" type="ORF">RBATCC27255_01545</name>
</gene>
<keyword evidence="3" id="KW-0479">Metal-binding</keyword>
<keyword evidence="5" id="KW-0411">Iron-sulfur</keyword>
<keyword evidence="4" id="KW-0408">Iron</keyword>
<evidence type="ECO:0000256" key="3">
    <source>
        <dbReference type="ARBA" id="ARBA00022723"/>
    </source>
</evidence>
<evidence type="ECO:0000256" key="1">
    <source>
        <dbReference type="ARBA" id="ARBA00022485"/>
    </source>
</evidence>
<keyword evidence="7" id="KW-1185">Reference proteome</keyword>
<dbReference type="InterPro" id="IPR007197">
    <property type="entry name" value="rSAM"/>
</dbReference>
<dbReference type="CDD" id="cd01335">
    <property type="entry name" value="Radical_SAM"/>
    <property type="match status" value="1"/>
</dbReference>
<reference evidence="6" key="1">
    <citation type="journal article" date="2018" name="Environ. Microbiol.">
        <title>Sporulation capability and amylosome conservation among diverse human colonic and rumen isolates of the keystone starch-degrader Ruminococcus bromii.</title>
        <authorList>
            <person name="Mukhopadhya I."/>
            <person name="Morais S."/>
            <person name="Laverde-Gomez J."/>
            <person name="Sheridan P.O."/>
            <person name="Walker A.W."/>
            <person name="Kelly W."/>
            <person name="Klieve A.V."/>
            <person name="Ouwerkerk D."/>
            <person name="Duncan S.H."/>
            <person name="Louis P."/>
            <person name="Koropatkin N."/>
            <person name="Cockburn D."/>
            <person name="Kibler R."/>
            <person name="Cooper P.J."/>
            <person name="Sandoval C."/>
            <person name="Crost E."/>
            <person name="Juge N."/>
            <person name="Bayer E.A."/>
            <person name="Flint H.J."/>
        </authorList>
    </citation>
    <scope>NUCLEOTIDE SEQUENCE [LARGE SCALE GENOMIC DNA]</scope>
    <source>
        <strain evidence="6">ATCC 27255</strain>
    </source>
</reference>
<dbReference type="GO" id="GO:0046872">
    <property type="term" value="F:metal ion binding"/>
    <property type="evidence" value="ECO:0007669"/>
    <property type="project" value="UniProtKB-KW"/>
</dbReference>
<dbReference type="InterPro" id="IPR013785">
    <property type="entry name" value="Aldolase_TIM"/>
</dbReference>
<organism evidence="6 7">
    <name type="scientific">Ruminococcus bromii</name>
    <dbReference type="NCBI Taxonomy" id="40518"/>
    <lineage>
        <taxon>Bacteria</taxon>
        <taxon>Bacillati</taxon>
        <taxon>Bacillota</taxon>
        <taxon>Clostridia</taxon>
        <taxon>Eubacteriales</taxon>
        <taxon>Oscillospiraceae</taxon>
        <taxon>Ruminococcus</taxon>
    </lineage>
</organism>
<dbReference type="GO" id="GO:0051539">
    <property type="term" value="F:4 iron, 4 sulfur cluster binding"/>
    <property type="evidence" value="ECO:0007669"/>
    <property type="project" value="UniProtKB-KW"/>
</dbReference>
<evidence type="ECO:0000313" key="6">
    <source>
        <dbReference type="EMBL" id="PKD27440.1"/>
    </source>
</evidence>
<dbReference type="SFLD" id="SFLDG01067">
    <property type="entry name" value="SPASM/twitch_domain_containing"/>
    <property type="match status" value="1"/>
</dbReference>
<dbReference type="SUPFAM" id="SSF102114">
    <property type="entry name" value="Radical SAM enzymes"/>
    <property type="match status" value="1"/>
</dbReference>
<evidence type="ECO:0000256" key="2">
    <source>
        <dbReference type="ARBA" id="ARBA00022691"/>
    </source>
</evidence>
<accession>A0A2N0UKC4</accession>
<dbReference type="EMBL" id="NNSR01000070">
    <property type="protein sequence ID" value="PKD27440.1"/>
    <property type="molecule type" value="Genomic_DNA"/>
</dbReference>
<evidence type="ECO:0000256" key="4">
    <source>
        <dbReference type="ARBA" id="ARBA00023004"/>
    </source>
</evidence>
<dbReference type="PANTHER" id="PTHR42836:SF1">
    <property type="entry name" value="7-CARBOXY-7-DEAZAGUANINE SYNTHASE"/>
    <property type="match status" value="1"/>
</dbReference>
<dbReference type="SFLD" id="SFLDS00029">
    <property type="entry name" value="Radical_SAM"/>
    <property type="match status" value="1"/>
</dbReference>
<protein>
    <submittedName>
        <fullName evidence="6">Molybdenum cofactor biosynthesis protein A</fullName>
    </submittedName>
</protein>
<dbReference type="PROSITE" id="PS51918">
    <property type="entry name" value="RADICAL_SAM"/>
    <property type="match status" value="1"/>
</dbReference>
<dbReference type="PANTHER" id="PTHR42836">
    <property type="entry name" value="7-CARBOXY-7-DEAZAGUANINE SYNTHASE"/>
    <property type="match status" value="1"/>
</dbReference>
<dbReference type="Pfam" id="PF04055">
    <property type="entry name" value="Radical_SAM"/>
    <property type="match status" value="1"/>
</dbReference>
<sequence>MADILYVYKTSIYANLTNKCPCRCTFCIRNNTDSVGSADTLWHKHDPSMEDIKKAVDDFDFTGYKELVFCGYGEPTSALDNMLETAKYVREKHPDIKLRLNTNGLSDRINNKPTAELISKYIDSVSISLNTCSSEKYDEVCRPVFDHAYESMLKFAEDAKKYFEHTQFSIVDTIPEEDIKACQKIADDRGIYLKIRKYSD</sequence>
<dbReference type="GeneID" id="93767912"/>
<evidence type="ECO:0000256" key="5">
    <source>
        <dbReference type="ARBA" id="ARBA00023014"/>
    </source>
</evidence>
<name>A0A2N0UKC4_9FIRM</name>
<dbReference type="Gene3D" id="3.20.20.70">
    <property type="entry name" value="Aldolase class I"/>
    <property type="match status" value="1"/>
</dbReference>
<keyword evidence="1" id="KW-0004">4Fe-4S</keyword>
<dbReference type="InterPro" id="IPR058240">
    <property type="entry name" value="rSAM_sf"/>
</dbReference>
<dbReference type="InterPro" id="IPR023822">
    <property type="entry name" value="rSAM_TatD-assoc_bac"/>
</dbReference>
<dbReference type="GO" id="GO:0003824">
    <property type="term" value="F:catalytic activity"/>
    <property type="evidence" value="ECO:0007669"/>
    <property type="project" value="InterPro"/>
</dbReference>
<dbReference type="NCBIfam" id="TIGR04100">
    <property type="entry name" value="rSAM_pair_X"/>
    <property type="match status" value="1"/>
</dbReference>
<dbReference type="InterPro" id="IPR023821">
    <property type="entry name" value="rSAM_TatD-assoc"/>
</dbReference>
<dbReference type="RefSeq" id="WP_021883394.1">
    <property type="nucleotide sequence ID" value="NZ_CABMMZ010000070.1"/>
</dbReference>
<dbReference type="Proteomes" id="UP000233425">
    <property type="component" value="Unassembled WGS sequence"/>
</dbReference>
<evidence type="ECO:0000313" key="7">
    <source>
        <dbReference type="Proteomes" id="UP000233425"/>
    </source>
</evidence>
<dbReference type="AlphaFoldDB" id="A0A2N0UKC4"/>
<dbReference type="NCBIfam" id="TIGR04038">
    <property type="entry name" value="tatD_link_rSAM"/>
    <property type="match status" value="1"/>
</dbReference>
<keyword evidence="2" id="KW-0949">S-adenosyl-L-methionine</keyword>
<comment type="caution">
    <text evidence="6">The sequence shown here is derived from an EMBL/GenBank/DDBJ whole genome shotgun (WGS) entry which is preliminary data.</text>
</comment>
<proteinExistence type="predicted"/>
<dbReference type="SFLD" id="SFLDG01111">
    <property type="entry name" value="Uncharacterised_Radical_SAM_Su"/>
    <property type="match status" value="1"/>
</dbReference>